<dbReference type="Gene3D" id="2.60.120.200">
    <property type="match status" value="1"/>
</dbReference>
<dbReference type="Pfam" id="PF22848">
    <property type="entry name" value="ASD1_dom"/>
    <property type="match status" value="1"/>
</dbReference>
<comment type="similarity">
    <text evidence="2">Belongs to the glycosyl hydrolase 51 family.</text>
</comment>
<keyword evidence="10" id="KW-1185">Reference proteome</keyword>
<dbReference type="Pfam" id="PF06964">
    <property type="entry name" value="Alpha-L-AF_C"/>
    <property type="match status" value="1"/>
</dbReference>
<organism evidence="9 10">
    <name type="scientific">Deinococcus cellulosilyticus (strain DSM 18568 / NBRC 106333 / KACC 11606 / 5516J-15)</name>
    <dbReference type="NCBI Taxonomy" id="1223518"/>
    <lineage>
        <taxon>Bacteria</taxon>
        <taxon>Thermotogati</taxon>
        <taxon>Deinococcota</taxon>
        <taxon>Deinococci</taxon>
        <taxon>Deinococcales</taxon>
        <taxon>Deinococcaceae</taxon>
        <taxon>Deinococcus</taxon>
    </lineage>
</organism>
<dbReference type="GO" id="GO:0046556">
    <property type="term" value="F:alpha-L-arabinofuranosidase activity"/>
    <property type="evidence" value="ECO:0007669"/>
    <property type="project" value="UniProtKB-EC"/>
</dbReference>
<dbReference type="Pfam" id="PF07532">
    <property type="entry name" value="Big_4"/>
    <property type="match status" value="1"/>
</dbReference>
<evidence type="ECO:0000256" key="3">
    <source>
        <dbReference type="ARBA" id="ARBA00012670"/>
    </source>
</evidence>
<dbReference type="RefSeq" id="WP_146889337.1">
    <property type="nucleotide sequence ID" value="NZ_BJXB01000030.1"/>
</dbReference>
<dbReference type="Pfam" id="PF20578">
    <property type="entry name" value="aBig_2"/>
    <property type="match status" value="1"/>
</dbReference>
<evidence type="ECO:0000256" key="4">
    <source>
        <dbReference type="ARBA" id="ARBA00022729"/>
    </source>
</evidence>
<dbReference type="SUPFAM" id="SSF49899">
    <property type="entry name" value="Concanavalin A-like lectins/glucanases"/>
    <property type="match status" value="2"/>
</dbReference>
<keyword evidence="6" id="KW-0325">Glycoprotein</keyword>
<dbReference type="Gene3D" id="2.60.40.1080">
    <property type="match status" value="1"/>
</dbReference>
<comment type="catalytic activity">
    <reaction evidence="1">
        <text>Hydrolysis of terminal non-reducing alpha-L-arabinofuranoside residues in alpha-L-arabinosides.</text>
        <dbReference type="EC" id="3.2.1.55"/>
    </reaction>
</comment>
<keyword evidence="5" id="KW-0378">Hydrolase</keyword>
<dbReference type="InterPro" id="IPR011081">
    <property type="entry name" value="Big_4"/>
</dbReference>
<dbReference type="Gene3D" id="2.60.120.560">
    <property type="entry name" value="Exo-inulinase, domain 1"/>
    <property type="match status" value="1"/>
</dbReference>
<dbReference type="InterPro" id="IPR003305">
    <property type="entry name" value="CenC_carb-bd"/>
</dbReference>
<protein>
    <recommendedName>
        <fullName evidence="3">non-reducing end alpha-L-arabinofuranosidase</fullName>
        <ecNumber evidence="3">3.2.1.55</ecNumber>
    </recommendedName>
</protein>
<dbReference type="SUPFAM" id="SSF51445">
    <property type="entry name" value="(Trans)glycosidases"/>
    <property type="match status" value="1"/>
</dbReference>
<evidence type="ECO:0000256" key="5">
    <source>
        <dbReference type="ARBA" id="ARBA00022801"/>
    </source>
</evidence>
<evidence type="ECO:0000313" key="9">
    <source>
        <dbReference type="EMBL" id="GEM49212.1"/>
    </source>
</evidence>
<dbReference type="Gene3D" id="3.20.20.80">
    <property type="entry name" value="Glycosidases"/>
    <property type="match status" value="1"/>
</dbReference>
<dbReference type="Gene3D" id="2.60.120.260">
    <property type="entry name" value="Galactose-binding domain-like"/>
    <property type="match status" value="1"/>
</dbReference>
<sequence length="1222" mass="133723">MHQHQPTRSKKKNARSRLSLALALSCAVSLASPVFAAEEGLLLHYTFDSTSGNTVADSSGNKKDGVMEGKASWTAAGKIGGAIDLDGTSGFIRLPEALLAEQHDLTIATWVKPDALGTWARVFDFGSGTDNWMFLTLNDFTNATRFAVLPKGSSENLLTGPAFPGGNDWHHVAVVISGNTYTLFIDGIQSASVSNMQNFPVKLGATTQNYIGKSQFEPDPLFDGKLDDFRIYNRAMNGEELMALVTAGMTDADSVSYAQKWLNLGDTSQQTHDLNLPTSGPSGTTIRWASSNPAVVSAEGKVTRPAKGQSNQTVTLTATLQKGTTTDTRTFDVQVWAQGATAYTLDVQADQPLHAISPTLYGIFFEDINYAADGGLYAELVRNRSFEFDPQLSGWAVVTDAGGAGKASGQTERPLNEHNPQYMRLEVTAAGAGLSNSGFDGIAVQKGAAYTFSVHARSTSPLSRPLTVQLRGQQGEVYGRCEVSGVTAAWQKFTCTLTSNTTDPAASVALMVNEVATVDFDMVSLFPEQTWMNRPEGLREDLAQKLDDLQPGFLRFPGGCIVEGGSFFNRYRWKNTIGDVTEREIQPNQWASGYYQTFGLGFQEYFQLAQDIGAEPLPILYAGQTSCTGTPDMVALDDLGPYIQDALDLIEYANGDAKTTQWGALRAAHGHPEPFNMKYLGVGNELWGQDYLNRYEKFYDVLKQKHPEIQLVLSAGAFPSDFNFQLAWDWVKKTGKADLIDEHMYQSPQWFYDNATRYDNYDRKGPKVFVGEYAAHGVGKRNNLESALAEAAFMTGLERNSDVVHMASFAPLLAKENRTQWTTDLIWFNNQQVYATPNYHVQQLFKQHLGQQVLPTTLKKEVQTQVNAQPITGSILLGSWNTAVQYDDVKITAGDQTVKYGNDFSDATRISDWNTYRGDWSIEEGTLKQTSASLTDARLLLGQGEDWSNYTLSLRARKDSGAEGFLIGFGVKNTSDYHWWNLGGWGNTSTAVEKSVGGVKTTIGNATPVTIETGRWYDLRIEVQGNHIRLYLDNKLIHDITDAPSSNGPLYSVSNFDQKTGDIILKVVNTSGNTQSTQVNLQGVKDLQPTATLIELTSASALDENSFAAPDQVKPVTRTLGGITRNFSHDFPAHSVTILRLHTGKQAVIGSIEPVSMQTGIGKRPVLPEQVTVKNTDGSTRTVPVKWQQIDDVQLSTPGSFRVEGSVEGTYLEAEALVTVTP</sequence>
<comment type="caution">
    <text evidence="9">The sequence shown here is derived from an EMBL/GenBank/DDBJ whole genome shotgun (WGS) entry which is preliminary data.</text>
</comment>
<dbReference type="InterPro" id="IPR008979">
    <property type="entry name" value="Galactose-bd-like_sf"/>
</dbReference>
<reference evidence="9 10" key="1">
    <citation type="submission" date="2019-07" db="EMBL/GenBank/DDBJ databases">
        <title>Whole genome shotgun sequence of Deinococcus cellulosilyticus NBRC 106333.</title>
        <authorList>
            <person name="Hosoyama A."/>
            <person name="Uohara A."/>
            <person name="Ohji S."/>
            <person name="Ichikawa N."/>
        </authorList>
    </citation>
    <scope>NUCLEOTIDE SEQUENCE [LARGE SCALE GENOMIC DNA]</scope>
    <source>
        <strain evidence="9 10">NBRC 106333</strain>
    </source>
</reference>
<dbReference type="PANTHER" id="PTHR31776">
    <property type="entry name" value="ALPHA-L-ARABINOFURANOSIDASE 1"/>
    <property type="match status" value="1"/>
</dbReference>
<dbReference type="InterPro" id="IPR013320">
    <property type="entry name" value="ConA-like_dom_sf"/>
</dbReference>
<name>A0A511N8S9_DEIC1</name>
<evidence type="ECO:0000256" key="6">
    <source>
        <dbReference type="ARBA" id="ARBA00023180"/>
    </source>
</evidence>
<dbReference type="PANTHER" id="PTHR31776:SF0">
    <property type="entry name" value="ALPHA-L-ARABINOFURANOSIDASE 1"/>
    <property type="match status" value="1"/>
</dbReference>
<dbReference type="EC" id="3.2.1.55" evidence="3"/>
<evidence type="ECO:0000256" key="2">
    <source>
        <dbReference type="ARBA" id="ARBA00007186"/>
    </source>
</evidence>
<dbReference type="GO" id="GO:0046373">
    <property type="term" value="P:L-arabinose metabolic process"/>
    <property type="evidence" value="ECO:0007669"/>
    <property type="project" value="InterPro"/>
</dbReference>
<dbReference type="SUPFAM" id="SSF51011">
    <property type="entry name" value="Glycosyl hydrolase domain"/>
    <property type="match status" value="1"/>
</dbReference>
<keyword evidence="4 7" id="KW-0732">Signal</keyword>
<gene>
    <name evidence="9" type="ORF">DC3_48470</name>
</gene>
<dbReference type="InterPro" id="IPR055235">
    <property type="entry name" value="ASD1_cat"/>
</dbReference>
<evidence type="ECO:0000259" key="8">
    <source>
        <dbReference type="SMART" id="SM00813"/>
    </source>
</evidence>
<feature type="signal peptide" evidence="7">
    <location>
        <begin position="1"/>
        <end position="36"/>
    </location>
</feature>
<dbReference type="InterPro" id="IPR010496">
    <property type="entry name" value="AL/BT2_dom"/>
</dbReference>
<dbReference type="Pfam" id="PF06439">
    <property type="entry name" value="3keto-disac_hyd"/>
    <property type="match status" value="1"/>
</dbReference>
<dbReference type="Proteomes" id="UP000321306">
    <property type="component" value="Unassembled WGS sequence"/>
</dbReference>
<evidence type="ECO:0000256" key="7">
    <source>
        <dbReference type="SAM" id="SignalP"/>
    </source>
</evidence>
<feature type="domain" description="Alpha-L-arabinofuranosidase C-terminal" evidence="8">
    <location>
        <begin position="771"/>
        <end position="1135"/>
    </location>
</feature>
<proteinExistence type="inferred from homology"/>
<dbReference type="InterPro" id="IPR010720">
    <property type="entry name" value="Alpha-L-AF_C"/>
</dbReference>
<dbReference type="EMBL" id="BJXB01000030">
    <property type="protein sequence ID" value="GEM49212.1"/>
    <property type="molecule type" value="Genomic_DNA"/>
</dbReference>
<dbReference type="InterPro" id="IPR046780">
    <property type="entry name" value="aBig_2"/>
</dbReference>
<evidence type="ECO:0000256" key="1">
    <source>
        <dbReference type="ARBA" id="ARBA00001462"/>
    </source>
</evidence>
<dbReference type="SMART" id="SM00813">
    <property type="entry name" value="Alpha-L-AF_C"/>
    <property type="match status" value="1"/>
</dbReference>
<evidence type="ECO:0000313" key="10">
    <source>
        <dbReference type="Proteomes" id="UP000321306"/>
    </source>
</evidence>
<dbReference type="SUPFAM" id="SSF49785">
    <property type="entry name" value="Galactose-binding domain-like"/>
    <property type="match status" value="1"/>
</dbReference>
<dbReference type="InterPro" id="IPR017853">
    <property type="entry name" value="GH"/>
</dbReference>
<accession>A0A511N8S9</accession>
<feature type="chain" id="PRO_5021960395" description="non-reducing end alpha-L-arabinofuranosidase" evidence="7">
    <location>
        <begin position="37"/>
        <end position="1222"/>
    </location>
</feature>
<dbReference type="OrthoDB" id="9758333at2"/>
<dbReference type="Pfam" id="PF02018">
    <property type="entry name" value="CBM_4_9"/>
    <property type="match status" value="1"/>
</dbReference>
<dbReference type="AlphaFoldDB" id="A0A511N8S9"/>
<dbReference type="InterPro" id="IPR051563">
    <property type="entry name" value="Glycosyl_Hydrolase_51"/>
</dbReference>
<dbReference type="Pfam" id="PF13385">
    <property type="entry name" value="Laminin_G_3"/>
    <property type="match status" value="1"/>
</dbReference>